<dbReference type="PIRSF" id="PIRSF001434">
    <property type="entry name" value="CGS"/>
    <property type="match status" value="1"/>
</dbReference>
<dbReference type="InterPro" id="IPR015424">
    <property type="entry name" value="PyrdxlP-dep_Trfase"/>
</dbReference>
<name>A0A5C5CBU5_9HYPH</name>
<evidence type="ECO:0000256" key="5">
    <source>
        <dbReference type="ARBA" id="ARBA00047517"/>
    </source>
</evidence>
<proteinExistence type="inferred from homology"/>
<comment type="caution">
    <text evidence="8">The sequence shown here is derived from an EMBL/GenBank/DDBJ whole genome shotgun (WGS) entry which is preliminary data.</text>
</comment>
<sequence length="398" mass="43417">MSWKISMSKSNTTDLAQIGIFPVGKLFAPLVPAFNATTLVVNRYEELSPISNSSLTEGNGSAFSGLYYGGVDTPTTLHLAHQIAKIEKGTFAVLAPSGQSAIHLLLAALITPGDHLLVCDTTTYTTCWLFEQHFRALGIDIEYFSPEDACVLSHRMRANTKAVFWESPGSFTFELVDGKSIVEACRNHAVMTIMDNTWAASTFYHPLDDGVDVVVLSLTKSHAAAAGISLGAIITNNRSHFEKAKSVTALLGSHVGSEACASAIQSMSTLGVRLSRQMATTARMLKVLQGMNGIKRVFHPSLQNENNNIFDRDYTGFNSLVSIELEWSVSEVVERLNRLSVIKLGYGWGGTLSLANHFDPSGWTSAHRLGLSDSCVRFYFGLEDADEIEQDLHRAFNS</sequence>
<evidence type="ECO:0000256" key="3">
    <source>
        <dbReference type="ARBA" id="ARBA00022898"/>
    </source>
</evidence>
<dbReference type="PANTHER" id="PTHR43500:SF1">
    <property type="entry name" value="CYSTATHIONINE BETA-LYASE-RELATED"/>
    <property type="match status" value="1"/>
</dbReference>
<dbReference type="GO" id="GO:0047804">
    <property type="term" value="F:cysteine-S-conjugate beta-lyase activity"/>
    <property type="evidence" value="ECO:0007669"/>
    <property type="project" value="InterPro"/>
</dbReference>
<dbReference type="Pfam" id="PF01053">
    <property type="entry name" value="Cys_Met_Meta_PP"/>
    <property type="match status" value="1"/>
</dbReference>
<evidence type="ECO:0000256" key="6">
    <source>
        <dbReference type="PIRSR" id="PIRSR001434-2"/>
    </source>
</evidence>
<dbReference type="AlphaFoldDB" id="A0A5C5CBU5"/>
<dbReference type="GO" id="GO:0019346">
    <property type="term" value="P:transsulfuration"/>
    <property type="evidence" value="ECO:0007669"/>
    <property type="project" value="InterPro"/>
</dbReference>
<organism evidence="8 9">
    <name type="scientific">Brucella pecoris</name>
    <dbReference type="NCBI Taxonomy" id="867683"/>
    <lineage>
        <taxon>Bacteria</taxon>
        <taxon>Pseudomonadati</taxon>
        <taxon>Pseudomonadota</taxon>
        <taxon>Alphaproteobacteria</taxon>
        <taxon>Hyphomicrobiales</taxon>
        <taxon>Brucellaceae</taxon>
        <taxon>Brucella/Ochrobactrum group</taxon>
        <taxon>Brucella</taxon>
    </lineage>
</organism>
<evidence type="ECO:0000256" key="1">
    <source>
        <dbReference type="ARBA" id="ARBA00001933"/>
    </source>
</evidence>
<feature type="modified residue" description="N6-(pyridoxal phosphate)lysine" evidence="6">
    <location>
        <position position="220"/>
    </location>
</feature>
<keyword evidence="3 6" id="KW-0663">Pyridoxal phosphate</keyword>
<dbReference type="Proteomes" id="UP000313390">
    <property type="component" value="Unassembled WGS sequence"/>
</dbReference>
<evidence type="ECO:0000313" key="8">
    <source>
        <dbReference type="EMBL" id="TNV08747.1"/>
    </source>
</evidence>
<dbReference type="GO" id="GO:0019450">
    <property type="term" value="P:L-cysteine catabolic process to pyruvate"/>
    <property type="evidence" value="ECO:0007669"/>
    <property type="project" value="TreeGrafter"/>
</dbReference>
<reference evidence="8 9" key="1">
    <citation type="journal article" date="2011" name="Int. J. Syst. Evol. Microbiol.">
        <title>Ochrobactrum pecoris sp. nov., isolated from farm animals.</title>
        <authorList>
            <person name="Kampfer P."/>
            <person name="Huber B."/>
            <person name="Busse H.J."/>
            <person name="Scholz H.C."/>
            <person name="Tomaso H."/>
            <person name="Hotzel H."/>
            <person name="Melzer F."/>
        </authorList>
    </citation>
    <scope>NUCLEOTIDE SEQUENCE [LARGE SCALE GENOMIC DNA]</scope>
    <source>
        <strain evidence="8 9">08RB2639</strain>
    </source>
</reference>
<evidence type="ECO:0000256" key="7">
    <source>
        <dbReference type="RuleBase" id="RU362118"/>
    </source>
</evidence>
<dbReference type="InterPro" id="IPR006233">
    <property type="entry name" value="Cys_b_lyase_bac"/>
</dbReference>
<dbReference type="GO" id="GO:0030170">
    <property type="term" value="F:pyridoxal phosphate binding"/>
    <property type="evidence" value="ECO:0007669"/>
    <property type="project" value="InterPro"/>
</dbReference>
<dbReference type="InterPro" id="IPR015422">
    <property type="entry name" value="PyrdxlP-dep_Trfase_small"/>
</dbReference>
<keyword evidence="8" id="KW-0808">Transferase</keyword>
<keyword evidence="4" id="KW-0456">Lyase</keyword>
<gene>
    <name evidence="8" type="ORF">FIB18_23570</name>
</gene>
<evidence type="ECO:0000256" key="2">
    <source>
        <dbReference type="ARBA" id="ARBA00009077"/>
    </source>
</evidence>
<evidence type="ECO:0000256" key="4">
    <source>
        <dbReference type="ARBA" id="ARBA00023239"/>
    </source>
</evidence>
<dbReference type="Gene3D" id="3.40.640.10">
    <property type="entry name" value="Type I PLP-dependent aspartate aminotransferase-like (Major domain)"/>
    <property type="match status" value="1"/>
</dbReference>
<dbReference type="SUPFAM" id="SSF53383">
    <property type="entry name" value="PLP-dependent transferases"/>
    <property type="match status" value="1"/>
</dbReference>
<comment type="similarity">
    <text evidence="2 7">Belongs to the trans-sulfuration enzymes family.</text>
</comment>
<dbReference type="EMBL" id="VEWK01000025">
    <property type="protein sequence ID" value="TNV08747.1"/>
    <property type="molecule type" value="Genomic_DNA"/>
</dbReference>
<dbReference type="GO" id="GO:0016740">
    <property type="term" value="F:transferase activity"/>
    <property type="evidence" value="ECO:0007669"/>
    <property type="project" value="UniProtKB-KW"/>
</dbReference>
<accession>A0A5C5CBU5</accession>
<dbReference type="PANTHER" id="PTHR43500">
    <property type="entry name" value="CYSTATHIONINE BETA-LYASE-RELATED"/>
    <property type="match status" value="1"/>
</dbReference>
<evidence type="ECO:0000313" key="9">
    <source>
        <dbReference type="Proteomes" id="UP000313390"/>
    </source>
</evidence>
<dbReference type="InterPro" id="IPR000277">
    <property type="entry name" value="Cys/Met-Metab_PyrdxlP-dep_enz"/>
</dbReference>
<comment type="cofactor">
    <cofactor evidence="1 7">
        <name>pyridoxal 5'-phosphate</name>
        <dbReference type="ChEBI" id="CHEBI:597326"/>
    </cofactor>
</comment>
<comment type="catalytic activity">
    <reaction evidence="5">
        <text>L,L-cystathionine + H2O = L-homocysteine + pyruvate + NH4(+)</text>
        <dbReference type="Rhea" id="RHEA:13965"/>
        <dbReference type="ChEBI" id="CHEBI:15361"/>
        <dbReference type="ChEBI" id="CHEBI:15377"/>
        <dbReference type="ChEBI" id="CHEBI:28938"/>
        <dbReference type="ChEBI" id="CHEBI:58161"/>
        <dbReference type="ChEBI" id="CHEBI:58199"/>
    </reaction>
</comment>
<dbReference type="InterPro" id="IPR015421">
    <property type="entry name" value="PyrdxlP-dep_Trfase_major"/>
</dbReference>
<dbReference type="Gene3D" id="3.90.1150.10">
    <property type="entry name" value="Aspartate Aminotransferase, domain 1"/>
    <property type="match status" value="1"/>
</dbReference>
<protein>
    <submittedName>
        <fullName evidence="8">PLP-dependent transferase</fullName>
    </submittedName>
</protein>